<proteinExistence type="predicted"/>
<evidence type="ECO:0000313" key="2">
    <source>
        <dbReference type="Proteomes" id="UP000608530"/>
    </source>
</evidence>
<dbReference type="GO" id="GO:0032259">
    <property type="term" value="P:methylation"/>
    <property type="evidence" value="ECO:0007669"/>
    <property type="project" value="UniProtKB-KW"/>
</dbReference>
<organism evidence="1 2">
    <name type="scientific">Leucobacter chromiisoli</name>
    <dbReference type="NCBI Taxonomy" id="2796471"/>
    <lineage>
        <taxon>Bacteria</taxon>
        <taxon>Bacillati</taxon>
        <taxon>Actinomycetota</taxon>
        <taxon>Actinomycetes</taxon>
        <taxon>Micrococcales</taxon>
        <taxon>Microbacteriaceae</taxon>
        <taxon>Leucobacter</taxon>
    </lineage>
</organism>
<dbReference type="EMBL" id="JAEHOH010000028">
    <property type="protein sequence ID" value="MBK0420375.1"/>
    <property type="molecule type" value="Genomic_DNA"/>
</dbReference>
<keyword evidence="1" id="KW-0489">Methyltransferase</keyword>
<keyword evidence="2" id="KW-1185">Reference proteome</keyword>
<dbReference type="RefSeq" id="WP_200116514.1">
    <property type="nucleotide sequence ID" value="NZ_JAEHOH010000028.1"/>
</dbReference>
<name>A0A934Q8V8_9MICO</name>
<dbReference type="Gene3D" id="3.40.50.150">
    <property type="entry name" value="Vaccinia Virus protein VP39"/>
    <property type="match status" value="1"/>
</dbReference>
<dbReference type="InterPro" id="IPR029063">
    <property type="entry name" value="SAM-dependent_MTases_sf"/>
</dbReference>
<dbReference type="Proteomes" id="UP000608530">
    <property type="component" value="Unassembled WGS sequence"/>
</dbReference>
<keyword evidence="1" id="KW-0808">Transferase</keyword>
<sequence>MSAPLLLDLFCCQGGASRGYADAGFDVIGVDIDPQSRYPYPFLQMDAIRALDLLLDGLPLEFSSGRTIVFSDIAAYHASPPCQSFLNLGKVNQALGRDYDYPNLIGPIRALLKETNRPYVIENVQDAADHLYFPVRVCGTGLGRPLRRHRMFESNIALEGVACAHSRFKEPKYWTGWRPNGQHRLSTVVQVYGNAGGQHEWPEAMGIDWMDRHGFVEAIPPAYTEHIGKQLITHLAAVPA</sequence>
<comment type="caution">
    <text evidence="1">The sequence shown here is derived from an EMBL/GenBank/DDBJ whole genome shotgun (WGS) entry which is preliminary data.</text>
</comment>
<reference evidence="1" key="1">
    <citation type="submission" date="2020-12" db="EMBL/GenBank/DDBJ databases">
        <title>Leucobacter sp. CAS1, isolated from Chromium sludge.</title>
        <authorList>
            <person name="Xu Z."/>
        </authorList>
    </citation>
    <scope>NUCLEOTIDE SEQUENCE</scope>
    <source>
        <strain evidence="1">CSA1</strain>
    </source>
</reference>
<protein>
    <submittedName>
        <fullName evidence="1">DNA cytosine methyltransferase</fullName>
    </submittedName>
</protein>
<evidence type="ECO:0000313" key="1">
    <source>
        <dbReference type="EMBL" id="MBK0420375.1"/>
    </source>
</evidence>
<dbReference type="GO" id="GO:0008168">
    <property type="term" value="F:methyltransferase activity"/>
    <property type="evidence" value="ECO:0007669"/>
    <property type="project" value="UniProtKB-KW"/>
</dbReference>
<gene>
    <name evidence="1" type="ORF">JD276_15200</name>
</gene>
<accession>A0A934Q8V8</accession>
<dbReference type="SUPFAM" id="SSF53335">
    <property type="entry name" value="S-adenosyl-L-methionine-dependent methyltransferases"/>
    <property type="match status" value="1"/>
</dbReference>
<dbReference type="AlphaFoldDB" id="A0A934Q8V8"/>